<gene>
    <name evidence="1" type="ORF">EDC26_11345</name>
</gene>
<accession>A0A4R3LZ94</accession>
<evidence type="ECO:0000313" key="2">
    <source>
        <dbReference type="Proteomes" id="UP000295525"/>
    </source>
</evidence>
<reference evidence="1 2" key="1">
    <citation type="submission" date="2019-03" db="EMBL/GenBank/DDBJ databases">
        <title>Genomic Encyclopedia of Type Strains, Phase IV (KMG-IV): sequencing the most valuable type-strain genomes for metagenomic binning, comparative biology and taxonomic classification.</title>
        <authorList>
            <person name="Goeker M."/>
        </authorList>
    </citation>
    <scope>NUCLEOTIDE SEQUENCE [LARGE SCALE GENOMIC DNA]</scope>
    <source>
        <strain evidence="1 2">DSM 24591</strain>
    </source>
</reference>
<evidence type="ECO:0000313" key="1">
    <source>
        <dbReference type="EMBL" id="TCT04067.1"/>
    </source>
</evidence>
<dbReference type="AlphaFoldDB" id="A0A4R3LZ94"/>
<dbReference type="Proteomes" id="UP000295525">
    <property type="component" value="Unassembled WGS sequence"/>
</dbReference>
<dbReference type="EMBL" id="SMAJ01000013">
    <property type="protein sequence ID" value="TCT04067.1"/>
    <property type="molecule type" value="Genomic_DNA"/>
</dbReference>
<keyword evidence="2" id="KW-1185">Reference proteome</keyword>
<protein>
    <submittedName>
        <fullName evidence="1">Uncharacterized protein</fullName>
    </submittedName>
</protein>
<comment type="caution">
    <text evidence="1">The sequence shown here is derived from an EMBL/GenBank/DDBJ whole genome shotgun (WGS) entry which is preliminary data.</text>
</comment>
<sequence length="100" mass="10668">MPWGGPAAKISPHASSLRASLPPEGALFALGRPGGKNKPPRFIAARLAASEGAHFALGWFKAKKGPDCLSTGPIHKHTMLRHKKARGERNIVIESNLRDG</sequence>
<name>A0A4R3LZ94_9BURK</name>
<proteinExistence type="predicted"/>
<dbReference type="OrthoDB" id="121597at2"/>
<organism evidence="1 2">
    <name type="scientific">Paralcaligenes ureilyticus</name>
    <dbReference type="NCBI Taxonomy" id="627131"/>
    <lineage>
        <taxon>Bacteria</taxon>
        <taxon>Pseudomonadati</taxon>
        <taxon>Pseudomonadota</taxon>
        <taxon>Betaproteobacteria</taxon>
        <taxon>Burkholderiales</taxon>
        <taxon>Alcaligenaceae</taxon>
        <taxon>Paralcaligenes</taxon>
    </lineage>
</organism>